<dbReference type="PROSITE" id="PS50850">
    <property type="entry name" value="MFS"/>
    <property type="match status" value="1"/>
</dbReference>
<dbReference type="InterPro" id="IPR005828">
    <property type="entry name" value="MFS_sugar_transport-like"/>
</dbReference>
<dbReference type="GO" id="GO:0005886">
    <property type="term" value="C:plasma membrane"/>
    <property type="evidence" value="ECO:0007669"/>
    <property type="project" value="UniProtKB-SubCell"/>
</dbReference>
<keyword evidence="7 10" id="KW-1133">Transmembrane helix</keyword>
<feature type="transmembrane region" description="Helical" evidence="10">
    <location>
        <begin position="113"/>
        <end position="131"/>
    </location>
</feature>
<evidence type="ECO:0000259" key="11">
    <source>
        <dbReference type="PROSITE" id="PS50850"/>
    </source>
</evidence>
<feature type="transmembrane region" description="Helical" evidence="10">
    <location>
        <begin position="252"/>
        <end position="274"/>
    </location>
</feature>
<dbReference type="InterPro" id="IPR005829">
    <property type="entry name" value="Sugar_transporter_CS"/>
</dbReference>
<feature type="transmembrane region" description="Helical" evidence="10">
    <location>
        <begin position="318"/>
        <end position="338"/>
    </location>
</feature>
<feature type="transmembrane region" description="Helical" evidence="10">
    <location>
        <begin position="143"/>
        <end position="162"/>
    </location>
</feature>
<name>C6XV51_PEDHD</name>
<keyword evidence="8 10" id="KW-0472">Membrane</keyword>
<keyword evidence="13" id="KW-1185">Reference proteome</keyword>
<accession>C6XV51</accession>
<dbReference type="PANTHER" id="PTHR48020:SF12">
    <property type="entry name" value="PROTON MYO-INOSITOL COTRANSPORTER"/>
    <property type="match status" value="1"/>
</dbReference>
<keyword evidence="5 12" id="KW-0762">Sugar transport</keyword>
<proteinExistence type="inferred from homology"/>
<feature type="domain" description="Major facilitator superfamily (MFS) profile" evidence="11">
    <location>
        <begin position="18"/>
        <end position="436"/>
    </location>
</feature>
<dbReference type="InterPro" id="IPR047984">
    <property type="entry name" value="XylE-like"/>
</dbReference>
<organism evidence="12 13">
    <name type="scientific">Pedobacter heparinus (strain ATCC 13125 / DSM 2366 / CIP 104194 / JCM 7457 / NBRC 12017 / NCIMB 9290 / NRRL B-14731 / HIM 762-3)</name>
    <dbReference type="NCBI Taxonomy" id="485917"/>
    <lineage>
        <taxon>Bacteria</taxon>
        <taxon>Pseudomonadati</taxon>
        <taxon>Bacteroidota</taxon>
        <taxon>Sphingobacteriia</taxon>
        <taxon>Sphingobacteriales</taxon>
        <taxon>Sphingobacteriaceae</taxon>
        <taxon>Pedobacter</taxon>
    </lineage>
</organism>
<dbReference type="STRING" id="485917.Phep_3868"/>
<dbReference type="InterPro" id="IPR003663">
    <property type="entry name" value="Sugar/inositol_transpt"/>
</dbReference>
<dbReference type="NCBIfam" id="TIGR00879">
    <property type="entry name" value="SP"/>
    <property type="match status" value="1"/>
</dbReference>
<evidence type="ECO:0000256" key="9">
    <source>
        <dbReference type="RuleBase" id="RU003346"/>
    </source>
</evidence>
<dbReference type="OrthoDB" id="9783823at2"/>
<evidence type="ECO:0000256" key="3">
    <source>
        <dbReference type="ARBA" id="ARBA00022448"/>
    </source>
</evidence>
<comment type="subcellular location">
    <subcellularLocation>
        <location evidence="1">Cell membrane</location>
        <topology evidence="1">Multi-pass membrane protein</topology>
    </subcellularLocation>
</comment>
<evidence type="ECO:0000313" key="13">
    <source>
        <dbReference type="Proteomes" id="UP000000852"/>
    </source>
</evidence>
<evidence type="ECO:0000256" key="6">
    <source>
        <dbReference type="ARBA" id="ARBA00022692"/>
    </source>
</evidence>
<feature type="transmembrane region" description="Helical" evidence="10">
    <location>
        <begin position="85"/>
        <end position="107"/>
    </location>
</feature>
<feature type="transmembrane region" description="Helical" evidence="10">
    <location>
        <begin position="174"/>
        <end position="193"/>
    </location>
</feature>
<dbReference type="AlphaFoldDB" id="C6XV51"/>
<dbReference type="eggNOG" id="COG0477">
    <property type="taxonomic scope" value="Bacteria"/>
</dbReference>
<dbReference type="CDD" id="cd17359">
    <property type="entry name" value="MFS_XylE_like"/>
    <property type="match status" value="1"/>
</dbReference>
<evidence type="ECO:0000256" key="7">
    <source>
        <dbReference type="ARBA" id="ARBA00022989"/>
    </source>
</evidence>
<evidence type="ECO:0000256" key="5">
    <source>
        <dbReference type="ARBA" id="ARBA00022597"/>
    </source>
</evidence>
<dbReference type="Proteomes" id="UP000000852">
    <property type="component" value="Chromosome"/>
</dbReference>
<keyword evidence="3 9" id="KW-0813">Transport</keyword>
<feature type="transmembrane region" description="Helical" evidence="10">
    <location>
        <begin position="381"/>
        <end position="405"/>
    </location>
</feature>
<sequence>MSTSQQPVTFKNSYILCISFISALGGYLFGFDFAVISGALPFLRVEFALNAWWEGFLTGSLALGCIVGCLMAGNLSDRYGRKPGLMLAALIFALSSLGMAFSSGLSIFVMMRFAAGVGVGMASMLSPMYIAEVSPASIRGRNVAINQLTIVIGILITNLVNYTLSDNGPEAWRWMFGLGAVPSLLFLLGVVWLPESPRWLIKEGRLEKAKAVLNKIGSSAYAQNIYNDIELSLRGGEKQSYRAVLAKGVRPAVIVGITLAVFQQLCGINVVFNYTSTIFESVGASLDRQLFETVAIGIVNLVFTLVAMWQVDKLGRRPLMLIGSLGLSVVYIILAFLLQSHAAAGIVSVFVLLAIAMYATSLAPVTWVLISEIFPNKIRGVASSIAIVSLWGAYFILVFTFPILAEKLGTYGPFYLYAGICLLGFLFVKSKVRETKGRTLEELEQDLVRH</sequence>
<feature type="transmembrane region" description="Helical" evidence="10">
    <location>
        <begin position="344"/>
        <end position="369"/>
    </location>
</feature>
<dbReference type="PRINTS" id="PR00171">
    <property type="entry name" value="SUGRTRNSPORT"/>
</dbReference>
<feature type="transmembrane region" description="Helical" evidence="10">
    <location>
        <begin position="294"/>
        <end position="311"/>
    </location>
</feature>
<evidence type="ECO:0000313" key="12">
    <source>
        <dbReference type="EMBL" id="ACU06059.1"/>
    </source>
</evidence>
<dbReference type="PROSITE" id="PS00216">
    <property type="entry name" value="SUGAR_TRANSPORT_1"/>
    <property type="match status" value="2"/>
</dbReference>
<evidence type="ECO:0000256" key="10">
    <source>
        <dbReference type="SAM" id="Phobius"/>
    </source>
</evidence>
<dbReference type="KEGG" id="phe:Phep_3868"/>
<comment type="similarity">
    <text evidence="2 9">Belongs to the major facilitator superfamily. Sugar transporter (TC 2.A.1.1) family.</text>
</comment>
<evidence type="ECO:0000256" key="2">
    <source>
        <dbReference type="ARBA" id="ARBA00010992"/>
    </source>
</evidence>
<dbReference type="EMBL" id="CP001681">
    <property type="protein sequence ID" value="ACU06059.1"/>
    <property type="molecule type" value="Genomic_DNA"/>
</dbReference>
<dbReference type="PANTHER" id="PTHR48020">
    <property type="entry name" value="PROTON MYO-INOSITOL COTRANSPORTER"/>
    <property type="match status" value="1"/>
</dbReference>
<evidence type="ECO:0000256" key="1">
    <source>
        <dbReference type="ARBA" id="ARBA00004651"/>
    </source>
</evidence>
<dbReference type="InterPro" id="IPR050814">
    <property type="entry name" value="Myo-inositol_Transporter"/>
</dbReference>
<dbReference type="Gene3D" id="1.20.1250.20">
    <property type="entry name" value="MFS general substrate transporter like domains"/>
    <property type="match status" value="2"/>
</dbReference>
<dbReference type="RefSeq" id="WP_015809668.1">
    <property type="nucleotide sequence ID" value="NC_013061.1"/>
</dbReference>
<dbReference type="InterPro" id="IPR036259">
    <property type="entry name" value="MFS_trans_sf"/>
</dbReference>
<dbReference type="SUPFAM" id="SSF103473">
    <property type="entry name" value="MFS general substrate transporter"/>
    <property type="match status" value="1"/>
</dbReference>
<dbReference type="Pfam" id="PF00083">
    <property type="entry name" value="Sugar_tr"/>
    <property type="match status" value="1"/>
</dbReference>
<evidence type="ECO:0000256" key="8">
    <source>
        <dbReference type="ARBA" id="ARBA00023136"/>
    </source>
</evidence>
<feature type="transmembrane region" description="Helical" evidence="10">
    <location>
        <begin position="411"/>
        <end position="428"/>
    </location>
</feature>
<dbReference type="InterPro" id="IPR020846">
    <property type="entry name" value="MFS_dom"/>
</dbReference>
<evidence type="ECO:0000256" key="4">
    <source>
        <dbReference type="ARBA" id="ARBA00022475"/>
    </source>
</evidence>
<dbReference type="FunFam" id="1.20.1250.20:FF:000122">
    <property type="entry name" value="D-xylose transporter XylE"/>
    <property type="match status" value="1"/>
</dbReference>
<dbReference type="HOGENOM" id="CLU_001265_30_5_10"/>
<protein>
    <submittedName>
        <fullName evidence="12">Sugar transporter</fullName>
    </submittedName>
</protein>
<dbReference type="GO" id="GO:0022857">
    <property type="term" value="F:transmembrane transporter activity"/>
    <property type="evidence" value="ECO:0007669"/>
    <property type="project" value="InterPro"/>
</dbReference>
<reference evidence="12 13" key="1">
    <citation type="journal article" date="2009" name="Stand. Genomic Sci.">
        <title>Complete genome sequence of Pedobacter heparinus type strain (HIM 762-3).</title>
        <authorList>
            <person name="Han C."/>
            <person name="Spring S."/>
            <person name="Lapidus A."/>
            <person name="Del Rio T.G."/>
            <person name="Tice H."/>
            <person name="Copeland A."/>
            <person name="Cheng J.F."/>
            <person name="Lucas S."/>
            <person name="Chen F."/>
            <person name="Nolan M."/>
            <person name="Bruce D."/>
            <person name="Goodwin L."/>
            <person name="Pitluck S."/>
            <person name="Ivanova N."/>
            <person name="Mavromatis K."/>
            <person name="Mikhailova N."/>
            <person name="Pati A."/>
            <person name="Chen A."/>
            <person name="Palaniappan K."/>
            <person name="Land M."/>
            <person name="Hauser L."/>
            <person name="Chang Y.J."/>
            <person name="Jeffries C.C."/>
            <person name="Saunders E."/>
            <person name="Chertkov O."/>
            <person name="Brettin T."/>
            <person name="Goker M."/>
            <person name="Rohde M."/>
            <person name="Bristow J."/>
            <person name="Eisen J.A."/>
            <person name="Markowitz V."/>
            <person name="Hugenholtz P."/>
            <person name="Kyrpides N.C."/>
            <person name="Klenk H.P."/>
            <person name="Detter J.C."/>
        </authorList>
    </citation>
    <scope>NUCLEOTIDE SEQUENCE [LARGE SCALE GENOMIC DNA]</scope>
    <source>
        <strain evidence="13">ATCC 13125 / DSM 2366 / CIP 104194 / JCM 7457 / NBRC 12017 / NCIMB 9290 / NRRL B-14731 / HIM 762-3</strain>
    </source>
</reference>
<feature type="transmembrane region" description="Helical" evidence="10">
    <location>
        <begin position="12"/>
        <end position="31"/>
    </location>
</feature>
<gene>
    <name evidence="12" type="ordered locus">Phep_3868</name>
</gene>
<keyword evidence="6 10" id="KW-0812">Transmembrane</keyword>
<keyword evidence="4" id="KW-1003">Cell membrane</keyword>
<feature type="transmembrane region" description="Helical" evidence="10">
    <location>
        <begin position="51"/>
        <end position="73"/>
    </location>
</feature>